<dbReference type="PANTHER" id="PTHR43877:SF2">
    <property type="entry name" value="AMINOALKYLPHOSPHONATE N-ACETYLTRANSFERASE-RELATED"/>
    <property type="match status" value="1"/>
</dbReference>
<dbReference type="CDD" id="cd04301">
    <property type="entry name" value="NAT_SF"/>
    <property type="match status" value="1"/>
</dbReference>
<dbReference type="PROSITE" id="PS51186">
    <property type="entry name" value="GNAT"/>
    <property type="match status" value="1"/>
</dbReference>
<sequence>MRTVHHFGPDDWEAARTVRLAAIRDAFGERSQFFREQAALEEAAWRTVLAGHARFGAFVDDAPAGTVCWRPDGPDSLLYGMWVRPDVRGSGLAGELVDAVLAVARRHGSRALRLKVEPGNARALAFYAKTGFRVLEAPCDGARHPTGLVVMERALD</sequence>
<keyword evidence="2" id="KW-0012">Acyltransferase</keyword>
<proteinExistence type="predicted"/>
<keyword evidence="1" id="KW-0808">Transferase</keyword>
<comment type="caution">
    <text evidence="4">The sequence shown here is derived from an EMBL/GenBank/DDBJ whole genome shotgun (WGS) entry which is preliminary data.</text>
</comment>
<dbReference type="Proteomes" id="UP001519295">
    <property type="component" value="Unassembled WGS sequence"/>
</dbReference>
<evidence type="ECO:0000313" key="5">
    <source>
        <dbReference type="Proteomes" id="UP001519295"/>
    </source>
</evidence>
<evidence type="ECO:0000313" key="4">
    <source>
        <dbReference type="EMBL" id="MBP2369103.1"/>
    </source>
</evidence>
<accession>A0ABS4VYS6</accession>
<evidence type="ECO:0000259" key="3">
    <source>
        <dbReference type="PROSITE" id="PS51186"/>
    </source>
</evidence>
<keyword evidence="5" id="KW-1185">Reference proteome</keyword>
<dbReference type="PANTHER" id="PTHR43877">
    <property type="entry name" value="AMINOALKYLPHOSPHONATE N-ACETYLTRANSFERASE-RELATED-RELATED"/>
    <property type="match status" value="1"/>
</dbReference>
<protein>
    <submittedName>
        <fullName evidence="4">GNAT superfamily N-acetyltransferase</fullName>
    </submittedName>
</protein>
<feature type="domain" description="N-acetyltransferase" evidence="3">
    <location>
        <begin position="13"/>
        <end position="156"/>
    </location>
</feature>
<dbReference type="Gene3D" id="3.40.630.30">
    <property type="match status" value="1"/>
</dbReference>
<dbReference type="EMBL" id="JAGINU010000001">
    <property type="protein sequence ID" value="MBP2369103.1"/>
    <property type="molecule type" value="Genomic_DNA"/>
</dbReference>
<evidence type="ECO:0000256" key="2">
    <source>
        <dbReference type="ARBA" id="ARBA00023315"/>
    </source>
</evidence>
<dbReference type="Pfam" id="PF00583">
    <property type="entry name" value="Acetyltransf_1"/>
    <property type="match status" value="1"/>
</dbReference>
<reference evidence="4 5" key="1">
    <citation type="submission" date="2021-03" db="EMBL/GenBank/DDBJ databases">
        <title>Sequencing the genomes of 1000 actinobacteria strains.</title>
        <authorList>
            <person name="Klenk H.-P."/>
        </authorList>
    </citation>
    <scope>NUCLEOTIDE SEQUENCE [LARGE SCALE GENOMIC DNA]</scope>
    <source>
        <strain evidence="4 5">DSM 45256</strain>
    </source>
</reference>
<dbReference type="InterPro" id="IPR016181">
    <property type="entry name" value="Acyl_CoA_acyltransferase"/>
</dbReference>
<gene>
    <name evidence="4" type="ORF">JOF36_004799</name>
</gene>
<dbReference type="InterPro" id="IPR050832">
    <property type="entry name" value="Bact_Acetyltransf"/>
</dbReference>
<evidence type="ECO:0000256" key="1">
    <source>
        <dbReference type="ARBA" id="ARBA00022679"/>
    </source>
</evidence>
<organism evidence="4 5">
    <name type="scientific">Pseudonocardia parietis</name>
    <dbReference type="NCBI Taxonomy" id="570936"/>
    <lineage>
        <taxon>Bacteria</taxon>
        <taxon>Bacillati</taxon>
        <taxon>Actinomycetota</taxon>
        <taxon>Actinomycetes</taxon>
        <taxon>Pseudonocardiales</taxon>
        <taxon>Pseudonocardiaceae</taxon>
        <taxon>Pseudonocardia</taxon>
    </lineage>
</organism>
<name>A0ABS4VYS6_9PSEU</name>
<dbReference type="SUPFAM" id="SSF55729">
    <property type="entry name" value="Acyl-CoA N-acyltransferases (Nat)"/>
    <property type="match status" value="1"/>
</dbReference>
<dbReference type="InterPro" id="IPR000182">
    <property type="entry name" value="GNAT_dom"/>
</dbReference>
<dbReference type="RefSeq" id="WP_210030926.1">
    <property type="nucleotide sequence ID" value="NZ_JAGINU010000001.1"/>
</dbReference>